<dbReference type="Proteomes" id="UP000633205">
    <property type="component" value="Unassembled WGS sequence"/>
</dbReference>
<comment type="similarity">
    <text evidence="1">Belongs to the phD/YefM antitoxin family.</text>
</comment>
<name>A0A916Y3H5_9MICO</name>
<dbReference type="SUPFAM" id="SSF143120">
    <property type="entry name" value="YefM-like"/>
    <property type="match status" value="1"/>
</dbReference>
<reference evidence="2" key="2">
    <citation type="submission" date="2020-09" db="EMBL/GenBank/DDBJ databases">
        <authorList>
            <person name="Sun Q."/>
            <person name="Zhou Y."/>
        </authorList>
    </citation>
    <scope>NUCLEOTIDE SEQUENCE</scope>
    <source>
        <strain evidence="2">CGMCC 1.15152</strain>
    </source>
</reference>
<proteinExistence type="inferred from homology"/>
<gene>
    <name evidence="2" type="ORF">GCM10010915_06340</name>
</gene>
<dbReference type="AlphaFoldDB" id="A0A916Y3H5"/>
<evidence type="ECO:0008006" key="4">
    <source>
        <dbReference type="Google" id="ProtNLM"/>
    </source>
</evidence>
<comment type="caution">
    <text evidence="2">The sequence shown here is derived from an EMBL/GenBank/DDBJ whole genome shotgun (WGS) entry which is preliminary data.</text>
</comment>
<evidence type="ECO:0000313" key="3">
    <source>
        <dbReference type="Proteomes" id="UP000633205"/>
    </source>
</evidence>
<dbReference type="NCBIfam" id="TIGR01552">
    <property type="entry name" value="phd_fam"/>
    <property type="match status" value="1"/>
</dbReference>
<reference evidence="2" key="1">
    <citation type="journal article" date="2014" name="Int. J. Syst. Evol. Microbiol.">
        <title>Complete genome sequence of Corynebacterium casei LMG S-19264T (=DSM 44701T), isolated from a smear-ripened cheese.</title>
        <authorList>
            <consortium name="US DOE Joint Genome Institute (JGI-PGF)"/>
            <person name="Walter F."/>
            <person name="Albersmeier A."/>
            <person name="Kalinowski J."/>
            <person name="Ruckert C."/>
        </authorList>
    </citation>
    <scope>NUCLEOTIDE SEQUENCE</scope>
    <source>
        <strain evidence="2">CGMCC 1.15152</strain>
    </source>
</reference>
<dbReference type="EMBL" id="BMHO01000001">
    <property type="protein sequence ID" value="GGD28971.1"/>
    <property type="molecule type" value="Genomic_DNA"/>
</dbReference>
<dbReference type="RefSeq" id="WP_188710855.1">
    <property type="nucleotide sequence ID" value="NZ_BMHO01000001.1"/>
</dbReference>
<organism evidence="2 3">
    <name type="scientific">Microbacterium faecale</name>
    <dbReference type="NCBI Taxonomy" id="1804630"/>
    <lineage>
        <taxon>Bacteria</taxon>
        <taxon>Bacillati</taxon>
        <taxon>Actinomycetota</taxon>
        <taxon>Actinomycetes</taxon>
        <taxon>Micrococcales</taxon>
        <taxon>Microbacteriaceae</taxon>
        <taxon>Microbacterium</taxon>
    </lineage>
</organism>
<evidence type="ECO:0000313" key="2">
    <source>
        <dbReference type="EMBL" id="GGD28971.1"/>
    </source>
</evidence>
<protein>
    <recommendedName>
        <fullName evidence="4">Antitoxin</fullName>
    </recommendedName>
</protein>
<dbReference type="Gene3D" id="3.40.1620.10">
    <property type="entry name" value="YefM-like domain"/>
    <property type="match status" value="1"/>
</dbReference>
<keyword evidence="3" id="KW-1185">Reference proteome</keyword>
<dbReference type="InterPro" id="IPR036165">
    <property type="entry name" value="YefM-like_sf"/>
</dbReference>
<evidence type="ECO:0000256" key="1">
    <source>
        <dbReference type="ARBA" id="ARBA00009981"/>
    </source>
</evidence>
<sequence length="89" mass="9884">MPATEATTQVNMHEAKTQLSALVERVLQGETVTIARAGTPVVDLVVHRPKKVIFGLGKGEFEFDQEAFEAADEEIRQLFDIDNGRDDEL</sequence>
<accession>A0A916Y3H5</accession>